<sequence>FDGVVYKWEHGYYGSDAGSVNLLFNQPVISQIAHPSHVEDYRWLVLDNFLDKEEEIYPLLLSFMNTKYILVRNDISKTPLERAVGVVPIVKINKLLSSSKFIYKIKNFGKLDLYKISNNYFLPHIYIPQNIIYTDKTIEDLPEILSSNKLPLRSAIYFNSQINNTNDNLPVISENSKIPKITFLKINPTKYKIKVESAKEPYVLVFSESFHESWKLYINKINPDNPGNQKVYGEEVASYFNGEIKEGTHRNT</sequence>
<comment type="caution">
    <text evidence="1">The sequence shown here is derived from an EMBL/GenBank/DDBJ whole genome shotgun (WGS) entry which is preliminary data.</text>
</comment>
<evidence type="ECO:0000313" key="1">
    <source>
        <dbReference type="EMBL" id="GAH17504.1"/>
    </source>
</evidence>
<gene>
    <name evidence="1" type="ORF">S01H4_55169</name>
</gene>
<name>X1EK58_9ZZZZ</name>
<protein>
    <submittedName>
        <fullName evidence="1">Uncharacterized protein</fullName>
    </submittedName>
</protein>
<proteinExistence type="predicted"/>
<dbReference type="EMBL" id="BART01031812">
    <property type="protein sequence ID" value="GAH17504.1"/>
    <property type="molecule type" value="Genomic_DNA"/>
</dbReference>
<accession>X1EK58</accession>
<feature type="non-terminal residue" evidence="1">
    <location>
        <position position="252"/>
    </location>
</feature>
<reference evidence="1" key="1">
    <citation type="journal article" date="2014" name="Front. Microbiol.">
        <title>High frequency of phylogenetically diverse reductive dehalogenase-homologous genes in deep subseafloor sedimentary metagenomes.</title>
        <authorList>
            <person name="Kawai M."/>
            <person name="Futagami T."/>
            <person name="Toyoda A."/>
            <person name="Takaki Y."/>
            <person name="Nishi S."/>
            <person name="Hori S."/>
            <person name="Arai W."/>
            <person name="Tsubouchi T."/>
            <person name="Morono Y."/>
            <person name="Uchiyama I."/>
            <person name="Ito T."/>
            <person name="Fujiyama A."/>
            <person name="Inagaki F."/>
            <person name="Takami H."/>
        </authorList>
    </citation>
    <scope>NUCLEOTIDE SEQUENCE</scope>
    <source>
        <strain evidence="1">Expedition CK06-06</strain>
    </source>
</reference>
<dbReference type="AlphaFoldDB" id="X1EK58"/>
<feature type="non-terminal residue" evidence="1">
    <location>
        <position position="1"/>
    </location>
</feature>
<organism evidence="1">
    <name type="scientific">marine sediment metagenome</name>
    <dbReference type="NCBI Taxonomy" id="412755"/>
    <lineage>
        <taxon>unclassified sequences</taxon>
        <taxon>metagenomes</taxon>
        <taxon>ecological metagenomes</taxon>
    </lineage>
</organism>